<evidence type="ECO:0000256" key="1">
    <source>
        <dbReference type="ARBA" id="ARBA00004496"/>
    </source>
</evidence>
<sequence>MEYAIASKVIKIQTANIHYLEGGDPQNPSVLFLHGASFNAKTWKDLGTLKRLTQKNFHVIAIDLPGYGQSESISDYHDEFLPKLIAKLSLQKAILVSPSMSGIYSLSFIVKHSQHLQGFVAIAPVGILKMSQQLRGIELPTLAIWGSEDRIIPVEQADMLVKLMPNARKFILAKVGHACYMKAPNKFHEGLIRFIDQVTTVTQEEE</sequence>
<dbReference type="AlphaFoldDB" id="U7QKH4"/>
<dbReference type="EMBL" id="AUZM01000017">
    <property type="protein sequence ID" value="ERT07792.1"/>
    <property type="molecule type" value="Genomic_DNA"/>
</dbReference>
<keyword evidence="5" id="KW-0378">Hydrolase</keyword>
<proteinExistence type="inferred from homology"/>
<evidence type="ECO:0000259" key="4">
    <source>
        <dbReference type="Pfam" id="PF00561"/>
    </source>
</evidence>
<name>U7QKH4_9CYAN</name>
<reference evidence="5 6" key="1">
    <citation type="journal article" date="2013" name="Front. Microbiol.">
        <title>Comparative genomic analyses of the cyanobacterium, Lyngbya aestuarii BL J, a powerful hydrogen producer.</title>
        <authorList>
            <person name="Kothari A."/>
            <person name="Vaughn M."/>
            <person name="Garcia-Pichel F."/>
        </authorList>
    </citation>
    <scope>NUCLEOTIDE SEQUENCE [LARGE SCALE GENOMIC DNA]</scope>
    <source>
        <strain evidence="5 6">BL J</strain>
    </source>
</reference>
<dbReference type="Pfam" id="PF00561">
    <property type="entry name" value="Abhydrolase_1"/>
    <property type="match status" value="1"/>
</dbReference>
<dbReference type="OrthoDB" id="9775557at2"/>
<dbReference type="PANTHER" id="PTHR46197:SF3">
    <property type="entry name" value="AB HYDROLASE-1 DOMAIN-CONTAINING PROTEIN"/>
    <property type="match status" value="1"/>
</dbReference>
<feature type="domain" description="AB hydrolase-1" evidence="4">
    <location>
        <begin position="28"/>
        <end position="124"/>
    </location>
</feature>
<comment type="caution">
    <text evidence="5">The sequence shown here is derived from an EMBL/GenBank/DDBJ whole genome shotgun (WGS) entry which is preliminary data.</text>
</comment>
<dbReference type="Proteomes" id="UP000017127">
    <property type="component" value="Unassembled WGS sequence"/>
</dbReference>
<dbReference type="PANTHER" id="PTHR46197">
    <property type="entry name" value="PROTEIN ABHD14B-LIKE"/>
    <property type="match status" value="1"/>
</dbReference>
<dbReference type="GO" id="GO:0016787">
    <property type="term" value="F:hydrolase activity"/>
    <property type="evidence" value="ECO:0007669"/>
    <property type="project" value="UniProtKB-KW"/>
</dbReference>
<comment type="subcellular location">
    <subcellularLocation>
        <location evidence="1">Cytoplasm</location>
    </subcellularLocation>
</comment>
<comment type="similarity">
    <text evidence="3">Belongs to the AB hydrolase superfamily. ABHD14 family.</text>
</comment>
<dbReference type="GO" id="GO:0005737">
    <property type="term" value="C:cytoplasm"/>
    <property type="evidence" value="ECO:0007669"/>
    <property type="project" value="UniProtKB-SubCell"/>
</dbReference>
<dbReference type="InterPro" id="IPR000073">
    <property type="entry name" value="AB_hydrolase_1"/>
</dbReference>
<evidence type="ECO:0000313" key="5">
    <source>
        <dbReference type="EMBL" id="ERT07792.1"/>
    </source>
</evidence>
<organism evidence="5 6">
    <name type="scientific">Lyngbya aestuarii BL J</name>
    <dbReference type="NCBI Taxonomy" id="1348334"/>
    <lineage>
        <taxon>Bacteria</taxon>
        <taxon>Bacillati</taxon>
        <taxon>Cyanobacteriota</taxon>
        <taxon>Cyanophyceae</taxon>
        <taxon>Oscillatoriophycideae</taxon>
        <taxon>Oscillatoriales</taxon>
        <taxon>Microcoleaceae</taxon>
        <taxon>Lyngbya</taxon>
    </lineage>
</organism>
<gene>
    <name evidence="5" type="ORF">M595_2239</name>
</gene>
<keyword evidence="6" id="KW-1185">Reference proteome</keyword>
<protein>
    <submittedName>
        <fullName evidence="5">Alpha/beta hydrolase fold family protein</fullName>
    </submittedName>
</protein>
<keyword evidence="2" id="KW-0963">Cytoplasm</keyword>
<evidence type="ECO:0000256" key="3">
    <source>
        <dbReference type="ARBA" id="ARBA00037942"/>
    </source>
</evidence>
<dbReference type="Gene3D" id="3.40.50.1820">
    <property type="entry name" value="alpha/beta hydrolase"/>
    <property type="match status" value="1"/>
</dbReference>
<dbReference type="SUPFAM" id="SSF53474">
    <property type="entry name" value="alpha/beta-Hydrolases"/>
    <property type="match status" value="1"/>
</dbReference>
<evidence type="ECO:0000256" key="2">
    <source>
        <dbReference type="ARBA" id="ARBA00022490"/>
    </source>
</evidence>
<evidence type="ECO:0000313" key="6">
    <source>
        <dbReference type="Proteomes" id="UP000017127"/>
    </source>
</evidence>
<dbReference type="InterPro" id="IPR029058">
    <property type="entry name" value="AB_hydrolase_fold"/>
</dbReference>
<accession>U7QKH4</accession>